<dbReference type="NCBIfam" id="TIGR01145">
    <property type="entry name" value="ATP_synt_delta"/>
    <property type="match status" value="1"/>
</dbReference>
<keyword evidence="7" id="KW-0139">CF(1)</keyword>
<keyword evidence="4 7" id="KW-0406">Ion transport</keyword>
<keyword evidence="3 7" id="KW-0375">Hydrogen ion transport</keyword>
<proteinExistence type="inferred from homology"/>
<dbReference type="Gene3D" id="1.10.520.20">
    <property type="entry name" value="N-terminal domain of the delta subunit of the F1F0-ATP synthase"/>
    <property type="match status" value="1"/>
</dbReference>
<comment type="function">
    <text evidence="7">F(1)F(0) ATP synthase produces ATP from ADP in the presence of a proton or sodium gradient. F-type ATPases consist of two structural domains, F(1) containing the extramembraneous catalytic core and F(0) containing the membrane proton channel, linked together by a central stalk and a peripheral stalk. During catalysis, ATP synthesis in the catalytic domain of F(1) is coupled via a rotary mechanism of the central stalk subunits to proton translocation.</text>
</comment>
<evidence type="ECO:0000256" key="3">
    <source>
        <dbReference type="ARBA" id="ARBA00022781"/>
    </source>
</evidence>
<gene>
    <name evidence="7" type="primary">atpH</name>
    <name evidence="8" type="ORF">DJ52_01035</name>
</gene>
<dbReference type="Proteomes" id="UP000238924">
    <property type="component" value="Unassembled WGS sequence"/>
</dbReference>
<evidence type="ECO:0000256" key="6">
    <source>
        <dbReference type="ARBA" id="ARBA00023310"/>
    </source>
</evidence>
<dbReference type="Pfam" id="PF00213">
    <property type="entry name" value="OSCP"/>
    <property type="match status" value="1"/>
</dbReference>
<keyword evidence="9" id="KW-1185">Reference proteome</keyword>
<name>A0ABX5B909_9SPIR</name>
<comment type="caution">
    <text evidence="8">The sequence shown here is derived from an EMBL/GenBank/DDBJ whole genome shotgun (WGS) entry which is preliminary data.</text>
</comment>
<accession>A0ABX5B909</accession>
<dbReference type="PRINTS" id="PR00125">
    <property type="entry name" value="ATPASEDELTA"/>
</dbReference>
<reference evidence="8 9" key="1">
    <citation type="submission" date="2014-04" db="EMBL/GenBank/DDBJ databases">
        <title>Whole genome sequence of 'Brachyspira hampsonii' D13-03603F2.</title>
        <authorList>
            <person name="Patterson A.H."/>
            <person name="Chaban B."/>
            <person name="Fernando C."/>
            <person name="Harding J.C."/>
            <person name="Hill J.E."/>
        </authorList>
    </citation>
    <scope>NUCLEOTIDE SEQUENCE [LARGE SCALE GENOMIC DNA]</scope>
    <source>
        <strain evidence="8 9">D13-03603F2</strain>
    </source>
</reference>
<comment type="similarity">
    <text evidence="7">Belongs to the ATPase delta chain family.</text>
</comment>
<dbReference type="SUPFAM" id="SSF47928">
    <property type="entry name" value="N-terminal domain of the delta subunit of the F1F0-ATP synthase"/>
    <property type="match status" value="1"/>
</dbReference>
<comment type="function">
    <text evidence="7">This protein is part of the stalk that links CF(0) to CF(1). It either transmits conformational changes from CF(0) to CF(1) or is implicated in proton conduction.</text>
</comment>
<comment type="subcellular location">
    <subcellularLocation>
        <location evidence="7">Cell membrane</location>
        <topology evidence="7">Peripheral membrane protein</topology>
    </subcellularLocation>
    <subcellularLocation>
        <location evidence="1">Membrane</location>
    </subcellularLocation>
</comment>
<keyword evidence="5 7" id="KW-0472">Membrane</keyword>
<keyword evidence="6 7" id="KW-0066">ATP synthesis</keyword>
<keyword evidence="2 7" id="KW-0813">Transport</keyword>
<dbReference type="PROSITE" id="PS00389">
    <property type="entry name" value="ATPASE_DELTA"/>
    <property type="match status" value="1"/>
</dbReference>
<dbReference type="InterPro" id="IPR000711">
    <property type="entry name" value="ATPase_OSCP/dsu"/>
</dbReference>
<keyword evidence="7" id="KW-1003">Cell membrane</keyword>
<evidence type="ECO:0000313" key="9">
    <source>
        <dbReference type="Proteomes" id="UP000238924"/>
    </source>
</evidence>
<protein>
    <recommendedName>
        <fullName evidence="7">ATP synthase subunit delta</fullName>
    </recommendedName>
    <alternativeName>
        <fullName evidence="7">ATP synthase F(1) sector subunit delta</fullName>
    </alternativeName>
    <alternativeName>
        <fullName evidence="7">F-type ATPase subunit delta</fullName>
        <shortName evidence="7">F-ATPase subunit delta</shortName>
    </alternativeName>
</protein>
<dbReference type="InterPro" id="IPR026015">
    <property type="entry name" value="ATP_synth_OSCP/delta_N_sf"/>
</dbReference>
<dbReference type="RefSeq" id="WP_104617851.1">
    <property type="nucleotide sequence ID" value="NZ_JJMJ01000017.1"/>
</dbReference>
<evidence type="ECO:0000313" key="8">
    <source>
        <dbReference type="EMBL" id="PPS23112.1"/>
    </source>
</evidence>
<evidence type="ECO:0000256" key="5">
    <source>
        <dbReference type="ARBA" id="ARBA00023136"/>
    </source>
</evidence>
<dbReference type="EMBL" id="JJMJ01000017">
    <property type="protein sequence ID" value="PPS23112.1"/>
    <property type="molecule type" value="Genomic_DNA"/>
</dbReference>
<evidence type="ECO:0000256" key="1">
    <source>
        <dbReference type="ARBA" id="ARBA00004370"/>
    </source>
</evidence>
<evidence type="ECO:0000256" key="2">
    <source>
        <dbReference type="ARBA" id="ARBA00022448"/>
    </source>
</evidence>
<dbReference type="InterPro" id="IPR020781">
    <property type="entry name" value="ATPase_OSCP/d_CS"/>
</dbReference>
<dbReference type="HAMAP" id="MF_01416">
    <property type="entry name" value="ATP_synth_delta_bact"/>
    <property type="match status" value="1"/>
</dbReference>
<organism evidence="8 9">
    <name type="scientific">Brachyspira murdochii</name>
    <dbReference type="NCBI Taxonomy" id="84378"/>
    <lineage>
        <taxon>Bacteria</taxon>
        <taxon>Pseudomonadati</taxon>
        <taxon>Spirochaetota</taxon>
        <taxon>Spirochaetia</taxon>
        <taxon>Brachyspirales</taxon>
        <taxon>Brachyspiraceae</taxon>
        <taxon>Brachyspira</taxon>
    </lineage>
</organism>
<evidence type="ECO:0000256" key="7">
    <source>
        <dbReference type="HAMAP-Rule" id="MF_01416"/>
    </source>
</evidence>
<dbReference type="PANTHER" id="PTHR11910">
    <property type="entry name" value="ATP SYNTHASE DELTA CHAIN"/>
    <property type="match status" value="1"/>
</dbReference>
<evidence type="ECO:0000256" key="4">
    <source>
        <dbReference type="ARBA" id="ARBA00023065"/>
    </source>
</evidence>
<sequence>MESIADSILKDLKKEVLKESTKEKVSRFTRITKNESNAKNYAKAMFDVASDAGKIEVIKSDLDIVYSSLLVDKDIYDFFKSSFIDGNLRMRILKKVYAGKISEETFNLIAILIERDLLHTLFAVIVEYENLCNEYYNIAVVKITTASGINNNIEDIEKLKECIRNMIKNRDVHFIFHTDENIIGGVVIEIEDIVYDYSIRRVLKGLKTSISNDN</sequence>